<keyword evidence="13" id="KW-1185">Reference proteome</keyword>
<feature type="region of interest" description="Disordered" evidence="8">
    <location>
        <begin position="266"/>
        <end position="331"/>
    </location>
</feature>
<comment type="catalytic activity">
    <reaction evidence="7">
        <text>ATP + H2O = ADP + phosphate + H(+)</text>
        <dbReference type="Rhea" id="RHEA:13065"/>
        <dbReference type="ChEBI" id="CHEBI:15377"/>
        <dbReference type="ChEBI" id="CHEBI:15378"/>
        <dbReference type="ChEBI" id="CHEBI:30616"/>
        <dbReference type="ChEBI" id="CHEBI:43474"/>
        <dbReference type="ChEBI" id="CHEBI:456216"/>
        <dbReference type="EC" id="3.6.4.13"/>
    </reaction>
</comment>
<dbReference type="Pfam" id="PF00270">
    <property type="entry name" value="DEAD"/>
    <property type="match status" value="1"/>
</dbReference>
<keyword evidence="2 7" id="KW-0378">Hydrolase</keyword>
<organism evidence="12 13">
    <name type="scientific">Potamilus streckersoni</name>
    <dbReference type="NCBI Taxonomy" id="2493646"/>
    <lineage>
        <taxon>Eukaryota</taxon>
        <taxon>Metazoa</taxon>
        <taxon>Spiralia</taxon>
        <taxon>Lophotrochozoa</taxon>
        <taxon>Mollusca</taxon>
        <taxon>Bivalvia</taxon>
        <taxon>Autobranchia</taxon>
        <taxon>Heteroconchia</taxon>
        <taxon>Palaeoheterodonta</taxon>
        <taxon>Unionida</taxon>
        <taxon>Unionoidea</taxon>
        <taxon>Unionidae</taxon>
        <taxon>Ambleminae</taxon>
        <taxon>Lampsilini</taxon>
        <taxon>Potamilus</taxon>
    </lineage>
</organism>
<dbReference type="GO" id="GO:0003723">
    <property type="term" value="F:RNA binding"/>
    <property type="evidence" value="ECO:0007669"/>
    <property type="project" value="UniProtKB-UniRule"/>
</dbReference>
<evidence type="ECO:0000256" key="5">
    <source>
        <dbReference type="ARBA" id="ARBA00022884"/>
    </source>
</evidence>
<evidence type="ECO:0000256" key="4">
    <source>
        <dbReference type="ARBA" id="ARBA00022840"/>
    </source>
</evidence>
<feature type="short sequence motif" description="Q motif" evidence="6">
    <location>
        <begin position="188"/>
        <end position="216"/>
    </location>
</feature>
<reference evidence="12" key="2">
    <citation type="journal article" date="2021" name="Genome Biol. Evol.">
        <title>Developing a high-quality reference genome for a parasitic bivalve with doubly uniparental inheritance (Bivalvia: Unionida).</title>
        <authorList>
            <person name="Smith C.H."/>
        </authorList>
    </citation>
    <scope>NUCLEOTIDE SEQUENCE</scope>
    <source>
        <strain evidence="12">CHS0354</strain>
        <tissue evidence="12">Mantle</tissue>
    </source>
</reference>
<dbReference type="Gene3D" id="3.40.50.300">
    <property type="entry name" value="P-loop containing nucleotide triphosphate hydrolases"/>
    <property type="match status" value="2"/>
</dbReference>
<feature type="compositionally biased region" description="Acidic residues" evidence="8">
    <location>
        <begin position="321"/>
        <end position="331"/>
    </location>
</feature>
<keyword evidence="5 7" id="KW-0694">RNA-binding</keyword>
<dbReference type="InterPro" id="IPR001650">
    <property type="entry name" value="Helicase_C-like"/>
</dbReference>
<proteinExistence type="inferred from homology"/>
<keyword evidence="3 7" id="KW-0347">Helicase</keyword>
<feature type="domain" description="DEAD-box RNA helicase Q" evidence="11">
    <location>
        <begin position="188"/>
        <end position="216"/>
    </location>
</feature>
<dbReference type="CDD" id="cd17946">
    <property type="entry name" value="DEADc_DDX24"/>
    <property type="match status" value="1"/>
</dbReference>
<feature type="domain" description="Helicase C-terminal" evidence="10">
    <location>
        <begin position="557"/>
        <end position="705"/>
    </location>
</feature>
<comment type="function">
    <text evidence="7">RNA helicase.</text>
</comment>
<name>A0AAE0W5Z6_9BIVA</name>
<comment type="domain">
    <text evidence="7">The Q motif is unique to and characteristic of the DEAD box family of RNA helicases and controls ATP binding and hydrolysis.</text>
</comment>
<evidence type="ECO:0000313" key="12">
    <source>
        <dbReference type="EMBL" id="KAK3601515.1"/>
    </source>
</evidence>
<comment type="similarity">
    <text evidence="7">Belongs to the DEAD box helicase family.</text>
</comment>
<dbReference type="InterPro" id="IPR014001">
    <property type="entry name" value="Helicase_ATP-bd"/>
</dbReference>
<reference evidence="12" key="1">
    <citation type="journal article" date="2021" name="Genome Biol. Evol.">
        <title>A High-Quality Reference Genome for a Parasitic Bivalve with Doubly Uniparental Inheritance (Bivalvia: Unionida).</title>
        <authorList>
            <person name="Smith C.H."/>
        </authorList>
    </citation>
    <scope>NUCLEOTIDE SEQUENCE</scope>
    <source>
        <strain evidence="12">CHS0354</strain>
    </source>
</reference>
<dbReference type="CDD" id="cd18787">
    <property type="entry name" value="SF2_C_DEAD"/>
    <property type="match status" value="1"/>
</dbReference>
<keyword evidence="1 7" id="KW-0547">Nucleotide-binding</keyword>
<reference evidence="12" key="3">
    <citation type="submission" date="2023-05" db="EMBL/GenBank/DDBJ databases">
        <authorList>
            <person name="Smith C.H."/>
        </authorList>
    </citation>
    <scope>NUCLEOTIDE SEQUENCE</scope>
    <source>
        <strain evidence="12">CHS0354</strain>
        <tissue evidence="12">Mantle</tissue>
    </source>
</reference>
<dbReference type="SMART" id="SM00487">
    <property type="entry name" value="DEXDc"/>
    <property type="match status" value="1"/>
</dbReference>
<dbReference type="EMBL" id="JAEAOA010001671">
    <property type="protein sequence ID" value="KAK3601515.1"/>
    <property type="molecule type" value="Genomic_DNA"/>
</dbReference>
<dbReference type="EC" id="3.6.4.13" evidence="7"/>
<dbReference type="InterPro" id="IPR014014">
    <property type="entry name" value="RNA_helicase_DEAD_Q_motif"/>
</dbReference>
<feature type="compositionally biased region" description="Basic residues" evidence="8">
    <location>
        <begin position="57"/>
        <end position="66"/>
    </location>
</feature>
<dbReference type="GO" id="GO:0005524">
    <property type="term" value="F:ATP binding"/>
    <property type="evidence" value="ECO:0007669"/>
    <property type="project" value="UniProtKB-UniRule"/>
</dbReference>
<feature type="region of interest" description="Disordered" evidence="8">
    <location>
        <begin position="126"/>
        <end position="153"/>
    </location>
</feature>
<evidence type="ECO:0000256" key="8">
    <source>
        <dbReference type="SAM" id="MobiDB-lite"/>
    </source>
</evidence>
<accession>A0AAE0W5Z6</accession>
<dbReference type="PROSITE" id="PS51194">
    <property type="entry name" value="HELICASE_CTER"/>
    <property type="match status" value="1"/>
</dbReference>
<dbReference type="AlphaFoldDB" id="A0AAE0W5Z6"/>
<evidence type="ECO:0000259" key="11">
    <source>
        <dbReference type="PROSITE" id="PS51195"/>
    </source>
</evidence>
<sequence length="841" mass="96415">MASVIHVEPKVKWKKVKIAPNILSKGGFDGLIDLQVLTDYDLIKSANYSFAEDNRGKKSKKKKNIKKVLDPESIRINKTKTSSSLEGHKSNIQKKKERKKNTTKNYKEEKSNILNGQNVEVIKVSQNKQPQNEEQAAQKKGTEAKSKPKEKQKRKAEILGVCCELTTPQKKIKLTAQDAAEDFIQGMESWNGLNVPHEVLRALRDLKFTEPTPIQAQVLPHAIRDRLDIIGAAETGSGKTLAFGIPLIHSILQYKTREARDIPNTALDEDELQSSDESFKEEYEEFNVSAEGQGEERKEEIAEDNDEELDTDEREDISNEMPDDEESDSDETNILQEGEIGLVKVIDNADFTWLDNDHDSAKVTLPNRSPLALVLEPTRELAIQVRDHIKAVAKYTGIQVAAIVGGLSQQKQLRILKRCPEIIVATPGRLWELIQEGEPYLSQVEEVRYLVVDEADRMEEKGHFEELSKLLELINVDEKKRKQRQTFVFSATLTMVLPGPRRVMKKKRQNMAENQKLEMLMGNIGLKERPKVIDLTLKTGTVSTLTEAKINCTVEEKDYYLYYFLKLHPGRTLVFTNSKDCIRRLMSIFTLLKCQPLSLHADMHQRQRLKNLERFTANDKGLLLASDVAARGLDIPNVQHVIHYQVPHTVENYVHRSGRTARASKEGLSVMIIGPDDTKNYRKIMHALNKDDDLPMFPVEHQYMPEIKVRVCLARQIDTKEYRFSKKKHQNNWFEKAAKEMDIELDEELLNDLGDTQEQTQHKLEVKQLKAALDSMLSKSLMLTHLSGRYPTKMGKLQTFQRTQDDQDALKRVKKQKLSHKQSPLMDRNKSHKRNKKNKQK</sequence>
<dbReference type="PANTHER" id="PTHR24031">
    <property type="entry name" value="RNA HELICASE"/>
    <property type="match status" value="1"/>
</dbReference>
<dbReference type="InterPro" id="IPR027417">
    <property type="entry name" value="P-loop_NTPase"/>
</dbReference>
<protein>
    <recommendedName>
        <fullName evidence="7">ATP-dependent RNA helicase</fullName>
        <ecNumber evidence="7">3.6.4.13</ecNumber>
    </recommendedName>
</protein>
<evidence type="ECO:0000259" key="9">
    <source>
        <dbReference type="PROSITE" id="PS51192"/>
    </source>
</evidence>
<dbReference type="SUPFAM" id="SSF52540">
    <property type="entry name" value="P-loop containing nucleoside triphosphate hydrolases"/>
    <property type="match status" value="2"/>
</dbReference>
<dbReference type="SMART" id="SM00490">
    <property type="entry name" value="HELICc"/>
    <property type="match status" value="1"/>
</dbReference>
<dbReference type="Proteomes" id="UP001195483">
    <property type="component" value="Unassembled WGS sequence"/>
</dbReference>
<comment type="caution">
    <text evidence="12">The sequence shown here is derived from an EMBL/GenBank/DDBJ whole genome shotgun (WGS) entry which is preliminary data.</text>
</comment>
<evidence type="ECO:0000256" key="6">
    <source>
        <dbReference type="PROSITE-ProRule" id="PRU00552"/>
    </source>
</evidence>
<feature type="compositionally biased region" description="Acidic residues" evidence="8">
    <location>
        <begin position="301"/>
        <end position="315"/>
    </location>
</feature>
<evidence type="ECO:0000256" key="1">
    <source>
        <dbReference type="ARBA" id="ARBA00022741"/>
    </source>
</evidence>
<dbReference type="PROSITE" id="PS51192">
    <property type="entry name" value="HELICASE_ATP_BIND_1"/>
    <property type="match status" value="1"/>
</dbReference>
<feature type="region of interest" description="Disordered" evidence="8">
    <location>
        <begin position="803"/>
        <end position="841"/>
    </location>
</feature>
<dbReference type="GO" id="GO:0016787">
    <property type="term" value="F:hydrolase activity"/>
    <property type="evidence" value="ECO:0007669"/>
    <property type="project" value="UniProtKB-KW"/>
</dbReference>
<evidence type="ECO:0000256" key="3">
    <source>
        <dbReference type="ARBA" id="ARBA00022806"/>
    </source>
</evidence>
<dbReference type="Pfam" id="PF00271">
    <property type="entry name" value="Helicase_C"/>
    <property type="match status" value="1"/>
</dbReference>
<feature type="domain" description="Helicase ATP-binding" evidence="9">
    <location>
        <begin position="220"/>
        <end position="511"/>
    </location>
</feature>
<dbReference type="PROSITE" id="PS51195">
    <property type="entry name" value="Q_MOTIF"/>
    <property type="match status" value="1"/>
</dbReference>
<evidence type="ECO:0000256" key="2">
    <source>
        <dbReference type="ARBA" id="ARBA00022801"/>
    </source>
</evidence>
<gene>
    <name evidence="12" type="ORF">CHS0354_027660</name>
</gene>
<evidence type="ECO:0000256" key="7">
    <source>
        <dbReference type="RuleBase" id="RU365068"/>
    </source>
</evidence>
<dbReference type="InterPro" id="IPR011545">
    <property type="entry name" value="DEAD/DEAH_box_helicase_dom"/>
</dbReference>
<feature type="compositionally biased region" description="Polar residues" evidence="8">
    <location>
        <begin position="126"/>
        <end position="135"/>
    </location>
</feature>
<feature type="compositionally biased region" description="Basic residues" evidence="8">
    <location>
        <begin position="91"/>
        <end position="102"/>
    </location>
</feature>
<feature type="compositionally biased region" description="Basic and acidic residues" evidence="8">
    <location>
        <begin position="136"/>
        <end position="149"/>
    </location>
</feature>
<evidence type="ECO:0000313" key="13">
    <source>
        <dbReference type="Proteomes" id="UP001195483"/>
    </source>
</evidence>
<keyword evidence="4 7" id="KW-0067">ATP-binding</keyword>
<dbReference type="GO" id="GO:0003724">
    <property type="term" value="F:RNA helicase activity"/>
    <property type="evidence" value="ECO:0007669"/>
    <property type="project" value="UniProtKB-EC"/>
</dbReference>
<evidence type="ECO:0000259" key="10">
    <source>
        <dbReference type="PROSITE" id="PS51194"/>
    </source>
</evidence>
<feature type="compositionally biased region" description="Basic residues" evidence="8">
    <location>
        <begin position="830"/>
        <end position="841"/>
    </location>
</feature>
<feature type="region of interest" description="Disordered" evidence="8">
    <location>
        <begin position="52"/>
        <end position="112"/>
    </location>
</feature>